<organism evidence="1 2">
    <name type="scientific">Vallitalea maricola</name>
    <dbReference type="NCBI Taxonomy" id="3074433"/>
    <lineage>
        <taxon>Bacteria</taxon>
        <taxon>Bacillati</taxon>
        <taxon>Bacillota</taxon>
        <taxon>Clostridia</taxon>
        <taxon>Lachnospirales</taxon>
        <taxon>Vallitaleaceae</taxon>
        <taxon>Vallitalea</taxon>
    </lineage>
</organism>
<evidence type="ECO:0000313" key="2">
    <source>
        <dbReference type="Proteomes" id="UP001374599"/>
    </source>
</evidence>
<keyword evidence="2" id="KW-1185">Reference proteome</keyword>
<name>A0ACB5UPH2_9FIRM</name>
<dbReference type="Proteomes" id="UP001374599">
    <property type="component" value="Unassembled WGS sequence"/>
</dbReference>
<proteinExistence type="predicted"/>
<comment type="caution">
    <text evidence="1">The sequence shown here is derived from an EMBL/GenBank/DDBJ whole genome shotgun (WGS) entry which is preliminary data.</text>
</comment>
<dbReference type="EMBL" id="BTPU01000076">
    <property type="protein sequence ID" value="GMQ64681.1"/>
    <property type="molecule type" value="Genomic_DNA"/>
</dbReference>
<gene>
    <name evidence="1" type="ORF">AN2V17_39190</name>
</gene>
<evidence type="ECO:0000313" key="1">
    <source>
        <dbReference type="EMBL" id="GMQ64681.1"/>
    </source>
</evidence>
<reference evidence="1" key="1">
    <citation type="submission" date="2023-09" db="EMBL/GenBank/DDBJ databases">
        <title>Vallitalea sediminicola and Vallitalea maricola sp. nov., anaerobic bacteria isolated from marine sediment.</title>
        <authorList>
            <person name="Hirano S."/>
            <person name="Maeda A."/>
            <person name="Terahara T."/>
            <person name="Mori K."/>
            <person name="Hamada M."/>
            <person name="Matsumoto R."/>
            <person name="Kobayashi T."/>
        </authorList>
    </citation>
    <scope>NUCLEOTIDE SEQUENCE</scope>
    <source>
        <strain evidence="1">AN17-2</strain>
    </source>
</reference>
<sequence length="297" mass="34466">MDWLTKMNLAIDYIEENLTQDINFNEVAMRACCSSYNFQRMFAFITDISLAEYIRRRRMTQAALELQNSNSKVIDVAIKYGYDSATSFARTFRALHGLTPTQSKQDGVKLKAYPKISFQISIKGDKEMDYRIETKEAFEIFGIETIVSLTGKKGYLSPAELWQTCQKNGEYDRLLSNAGDLPTFLPQDLCKIHGAEYYRKTEENTFPYMLCSFVSKSSNTKGYKTIHIPAQTYVVLESPKFKWGDEFFKVLTTLQKRFYSEWLPTANYERADSANFEIYGGTEKYGYIELWYPIIKK</sequence>
<protein>
    <submittedName>
        <fullName evidence="1">AraC family transcriptional regulator</fullName>
    </submittedName>
</protein>
<accession>A0ACB5UPH2</accession>